<comment type="similarity">
    <text evidence="1">Belongs to the ATP-dependent AMP-binding enzyme family.</text>
</comment>
<dbReference type="EMBL" id="JAJHJB010000022">
    <property type="protein sequence ID" value="MCC5466713.1"/>
    <property type="molecule type" value="Genomic_DNA"/>
</dbReference>
<dbReference type="Gene3D" id="3.40.50.12780">
    <property type="entry name" value="N-terminal domain of ligase-like"/>
    <property type="match status" value="1"/>
</dbReference>
<dbReference type="Proteomes" id="UP001165492">
    <property type="component" value="Unassembled WGS sequence"/>
</dbReference>
<organism evidence="3 4">
    <name type="scientific">Pelosinus baikalensis</name>
    <dbReference type="NCBI Taxonomy" id="2892015"/>
    <lineage>
        <taxon>Bacteria</taxon>
        <taxon>Bacillati</taxon>
        <taxon>Bacillota</taxon>
        <taxon>Negativicutes</taxon>
        <taxon>Selenomonadales</taxon>
        <taxon>Sporomusaceae</taxon>
        <taxon>Pelosinus</taxon>
    </lineage>
</organism>
<dbReference type="PANTHER" id="PTHR22754:SF32">
    <property type="entry name" value="DISCO-INTERACTING PROTEIN 2"/>
    <property type="match status" value="1"/>
</dbReference>
<dbReference type="InterPro" id="IPR042099">
    <property type="entry name" value="ANL_N_sf"/>
</dbReference>
<comment type="caution">
    <text evidence="3">The sequence shown here is derived from an EMBL/GenBank/DDBJ whole genome shotgun (WGS) entry which is preliminary data.</text>
</comment>
<dbReference type="InterPro" id="IPR045851">
    <property type="entry name" value="AMP-bd_C_sf"/>
</dbReference>
<evidence type="ECO:0000259" key="2">
    <source>
        <dbReference type="Pfam" id="PF00501"/>
    </source>
</evidence>
<feature type="domain" description="AMP-dependent synthetase/ligase" evidence="2">
    <location>
        <begin position="65"/>
        <end position="350"/>
    </location>
</feature>
<evidence type="ECO:0000256" key="1">
    <source>
        <dbReference type="ARBA" id="ARBA00006432"/>
    </source>
</evidence>
<dbReference type="Gene3D" id="3.30.300.30">
    <property type="match status" value="1"/>
</dbReference>
<dbReference type="RefSeq" id="WP_229535833.1">
    <property type="nucleotide sequence ID" value="NZ_JAJHJB010000022.1"/>
</dbReference>
<dbReference type="SUPFAM" id="SSF56801">
    <property type="entry name" value="Acetyl-CoA synthetase-like"/>
    <property type="match status" value="1"/>
</dbReference>
<sequence length="942" mass="107317">MIKSAVAIQYDDEELTGNIKIVLKNIPEITIVDNSNCKKIVLGECGKKIRWLSNKIIQDFPEEKHIGLIFKTSEELILHWFAVLDAGKEPLIMQYPTKKQSMIYWHNSINHTISSSNIQGVICEAGIKTLGIEKLVKTIFFEEEILEADTSCDEIINGTFIQLSSGTTGFRKGMKFTFKELYSYIQNYNEVMDMKETDCIVSWLPLYHDMGFIACFTMPIFLGVKLVLIDPIVWVTNRSILFKTIADYKGTLCFMPNFGFEVMSKENLDVPITTMRKWVSGGEPVKKDTMVRFCEHLGTNLQSISVVYGFAETIMAISQSNGIKSHEKDGRDVVSCGTIIPGTFIKIIDNQIFAKSGYSIQCYLDQISIVDEEGYIATGDIGFIEKGELYVEGRKHDIMIQAGQKFMLNEMDTILAQVAPEWAGRGVCLAKDDEGTGTQTLLILLERADIIDSEQYRELASRLGQSLPVEHFELYFVPDQFLTKTSSGKINRKKTYEDYQKFKNWENLNKSIDVHMHDEIKRHFQGIPFDLPIAEALDSLGLIILDSIVKKGNIKINKSMTLNEVIEMCMQKNRNQVPLRSDASKVISLVSMMDYSIIPRLTEEDMRFISNTVGMQVEFEHVCMPPAPIVAQDLIFCDFFLCRNYDERYSYYYECVQKIKGASLLLLDDHAEFAVGGAGAFPIMDTKFNRSAVSDYVVYRWQKYAKNHHLLPVGDVVHGTSLSPEMHLEAIKKISDYLNVPIFKVAVCEKYRQHTADWEYKDYKYNFNIIFEGKPDYSNHDKIVAALCNFINQNKHRIKTKDVVSVNNSPDYNDLWHFCSYAVNPLFLDQVLNRFNSFIIHGFPCSLHYLQRKLEEQGKKFCFVPALNASGGFDPALEANYECILQTGSWGTPKTSLPVLSLMAAGGPLFANLPPDFKIDQKILDFSFIAFPEDIKNYLSNK</sequence>
<dbReference type="PANTHER" id="PTHR22754">
    <property type="entry name" value="DISCO-INTERACTING PROTEIN 2 DIP2 -RELATED"/>
    <property type="match status" value="1"/>
</dbReference>
<keyword evidence="3" id="KW-0436">Ligase</keyword>
<gene>
    <name evidence="3" type="ORF">LMF89_15305</name>
</gene>
<reference evidence="3" key="1">
    <citation type="submission" date="2021-11" db="EMBL/GenBank/DDBJ databases">
        <title>Description of a new species Pelosinus isolated from the bottom sediments of Lake Baikal.</title>
        <authorList>
            <person name="Zakharyuk A."/>
        </authorList>
    </citation>
    <scope>NUCLEOTIDE SEQUENCE</scope>
    <source>
        <strain evidence="3">Bkl1</strain>
    </source>
</reference>
<dbReference type="InterPro" id="IPR000873">
    <property type="entry name" value="AMP-dep_synth/lig_dom"/>
</dbReference>
<evidence type="ECO:0000313" key="3">
    <source>
        <dbReference type="EMBL" id="MCC5466713.1"/>
    </source>
</evidence>
<proteinExistence type="inferred from homology"/>
<dbReference type="Pfam" id="PF00501">
    <property type="entry name" value="AMP-binding"/>
    <property type="match status" value="1"/>
</dbReference>
<evidence type="ECO:0000313" key="4">
    <source>
        <dbReference type="Proteomes" id="UP001165492"/>
    </source>
</evidence>
<name>A0ABS8HU67_9FIRM</name>
<keyword evidence="4" id="KW-1185">Reference proteome</keyword>
<protein>
    <submittedName>
        <fullName evidence="3">Acyl--CoA ligase</fullName>
    </submittedName>
</protein>
<dbReference type="GO" id="GO:0016874">
    <property type="term" value="F:ligase activity"/>
    <property type="evidence" value="ECO:0007669"/>
    <property type="project" value="UniProtKB-KW"/>
</dbReference>
<accession>A0ABS8HU67</accession>